<dbReference type="Pfam" id="PF00300">
    <property type="entry name" value="His_Phos_1"/>
    <property type="match status" value="1"/>
</dbReference>
<dbReference type="InterPro" id="IPR013078">
    <property type="entry name" value="His_Pase_superF_clade-1"/>
</dbReference>
<dbReference type="Gene3D" id="3.40.50.1240">
    <property type="entry name" value="Phosphoglycerate mutase-like"/>
    <property type="match status" value="1"/>
</dbReference>
<evidence type="ECO:0000313" key="1">
    <source>
        <dbReference type="EMBL" id="SEQ94505.1"/>
    </source>
</evidence>
<proteinExistence type="predicted"/>
<protein>
    <submittedName>
        <fullName evidence="1">Broad specificity phosphatase PhoE</fullName>
    </submittedName>
</protein>
<dbReference type="RefSeq" id="WP_092506184.1">
    <property type="nucleotide sequence ID" value="NZ_FOEH01000008.1"/>
</dbReference>
<comment type="caution">
    <text evidence="1">The sequence shown here is derived from an EMBL/GenBank/DDBJ whole genome shotgun (WGS) entry which is preliminary data.</text>
</comment>
<dbReference type="PANTHER" id="PTHR48100">
    <property type="entry name" value="BROAD-SPECIFICITY PHOSPHATASE YOR283W-RELATED"/>
    <property type="match status" value="1"/>
</dbReference>
<dbReference type="CDD" id="cd07040">
    <property type="entry name" value="HP"/>
    <property type="match status" value="1"/>
</dbReference>
<dbReference type="SUPFAM" id="SSF53254">
    <property type="entry name" value="Phosphoglycerate mutase-like"/>
    <property type="match status" value="1"/>
</dbReference>
<sequence length="191" mass="22077">MELVFIRHGQGEHTLDLPESLHTSDPALTDEGIIQAKTLKRQFPLSQSDVIIISPIRRTLQTAQIWSEGIKCQKIVSPLVSPRMFPQKTEGQTLPCDEILTKGVIKDHFTDFHLEEELSNEWWSKGINKLPEREFKIIAEFFLKWCRHFGNKRIYIVSHDGTITSYRQLITGVELTRNDFPKETGFLKVNC</sequence>
<dbReference type="PANTHER" id="PTHR48100:SF1">
    <property type="entry name" value="HISTIDINE PHOSPHATASE FAMILY PROTEIN-RELATED"/>
    <property type="match status" value="1"/>
</dbReference>
<dbReference type="InterPro" id="IPR029033">
    <property type="entry name" value="His_PPase_superfam"/>
</dbReference>
<gene>
    <name evidence="1" type="ORF">SAMN05216232_3753</name>
</gene>
<evidence type="ECO:0000313" key="2">
    <source>
        <dbReference type="Proteomes" id="UP000198733"/>
    </source>
</evidence>
<dbReference type="InterPro" id="IPR050275">
    <property type="entry name" value="PGM_Phosphatase"/>
</dbReference>
<dbReference type="Proteomes" id="UP000198733">
    <property type="component" value="Unassembled WGS sequence"/>
</dbReference>
<name>A0A1H9K6L1_9BACI</name>
<dbReference type="EMBL" id="FOEH01000008">
    <property type="protein sequence ID" value="SEQ94505.1"/>
    <property type="molecule type" value="Genomic_DNA"/>
</dbReference>
<reference evidence="1 2" key="1">
    <citation type="submission" date="2016-10" db="EMBL/GenBank/DDBJ databases">
        <authorList>
            <person name="Varghese N."/>
            <person name="Submissions S."/>
        </authorList>
    </citation>
    <scope>NUCLEOTIDE SEQUENCE [LARGE SCALE GENOMIC DNA]</scope>
    <source>
        <strain evidence="1 2">CGMCC 1.7734</strain>
    </source>
</reference>
<organism evidence="1 2">
    <name type="scientific">Virgibacillus subterraneus</name>
    <dbReference type="NCBI Taxonomy" id="621109"/>
    <lineage>
        <taxon>Bacteria</taxon>
        <taxon>Bacillati</taxon>
        <taxon>Bacillota</taxon>
        <taxon>Bacilli</taxon>
        <taxon>Bacillales</taxon>
        <taxon>Bacillaceae</taxon>
        <taxon>Virgibacillus</taxon>
    </lineage>
</organism>
<dbReference type="SMART" id="SM00855">
    <property type="entry name" value="PGAM"/>
    <property type="match status" value="1"/>
</dbReference>
<accession>A0A1H9K6L1</accession>
<keyword evidence="2" id="KW-1185">Reference proteome</keyword>